<evidence type="ECO:0000256" key="8">
    <source>
        <dbReference type="ARBA" id="ARBA00022927"/>
    </source>
</evidence>
<keyword evidence="5" id="KW-1003">Cell membrane</keyword>
<sequence length="242" mass="26522">MVYLIFLVVLMPVSVVMRFVTLPPQVQVTGVGGSIWQGSIDTVQAYGRQVEQVEWTIHPYSLLTGTLNVDVKIGTRNSAIYAKTKLQLTRSTMNLTDLMLQTDSKTLVGDTRLPLRSKVAGDITLGISEFTYGQPWCEALSGNLQLHGLEVNNQFGDFPFGSFRLGLDCDQGEVIVTTSEKDNQIGVSGRLWLKANNQVQLQAKIKPTASMPASVRDNLNYLGQADPQGAYPLTYSGRIPGL</sequence>
<evidence type="ECO:0000256" key="7">
    <source>
        <dbReference type="ARBA" id="ARBA00022692"/>
    </source>
</evidence>
<evidence type="ECO:0000256" key="1">
    <source>
        <dbReference type="ARBA" id="ARBA00004533"/>
    </source>
</evidence>
<proteinExistence type="inferred from homology"/>
<dbReference type="Pfam" id="PF01203">
    <property type="entry name" value="T2SSN"/>
    <property type="match status" value="1"/>
</dbReference>
<keyword evidence="4" id="KW-0813">Transport</keyword>
<keyword evidence="6" id="KW-0997">Cell inner membrane</keyword>
<evidence type="ECO:0000256" key="10">
    <source>
        <dbReference type="ARBA" id="ARBA00030772"/>
    </source>
</evidence>
<evidence type="ECO:0000256" key="4">
    <source>
        <dbReference type="ARBA" id="ARBA00022448"/>
    </source>
</evidence>
<evidence type="ECO:0000313" key="12">
    <source>
        <dbReference type="Proteomes" id="UP000281474"/>
    </source>
</evidence>
<protein>
    <recommendedName>
        <fullName evidence="3">Type II secretion system protein N</fullName>
    </recommendedName>
    <alternativeName>
        <fullName evidence="10">General secretion pathway protein N</fullName>
    </alternativeName>
</protein>
<keyword evidence="12" id="KW-1185">Reference proteome</keyword>
<comment type="caution">
    <text evidence="11">The sequence shown here is derived from an EMBL/GenBank/DDBJ whole genome shotgun (WGS) entry which is preliminary data.</text>
</comment>
<dbReference type="EMBL" id="QZEI01000011">
    <property type="protein sequence ID" value="RLV60775.1"/>
    <property type="molecule type" value="Genomic_DNA"/>
</dbReference>
<dbReference type="GO" id="GO:0015627">
    <property type="term" value="C:type II protein secretion system complex"/>
    <property type="evidence" value="ECO:0007669"/>
    <property type="project" value="InterPro"/>
</dbReference>
<accession>A0A3L8PZM9</accession>
<comment type="subcellular location">
    <subcellularLocation>
        <location evidence="1">Cell inner membrane</location>
    </subcellularLocation>
</comment>
<keyword evidence="7" id="KW-0812">Transmembrane</keyword>
<name>A0A3L8PZM9_9GAMM</name>
<keyword evidence="9" id="KW-0472">Membrane</keyword>
<keyword evidence="8" id="KW-0653">Protein transport</keyword>
<dbReference type="InterPro" id="IPR022792">
    <property type="entry name" value="T2SS_protein-GspN"/>
</dbReference>
<evidence type="ECO:0000256" key="3">
    <source>
        <dbReference type="ARBA" id="ARBA00021563"/>
    </source>
</evidence>
<dbReference type="GO" id="GO:0005886">
    <property type="term" value="C:plasma membrane"/>
    <property type="evidence" value="ECO:0007669"/>
    <property type="project" value="UniProtKB-SubCell"/>
</dbReference>
<organism evidence="11 12">
    <name type="scientific">Parashewanella curva</name>
    <dbReference type="NCBI Taxonomy" id="2338552"/>
    <lineage>
        <taxon>Bacteria</taxon>
        <taxon>Pseudomonadati</taxon>
        <taxon>Pseudomonadota</taxon>
        <taxon>Gammaproteobacteria</taxon>
        <taxon>Alteromonadales</taxon>
        <taxon>Shewanellaceae</taxon>
        <taxon>Parashewanella</taxon>
    </lineage>
</organism>
<evidence type="ECO:0000256" key="5">
    <source>
        <dbReference type="ARBA" id="ARBA00022475"/>
    </source>
</evidence>
<dbReference type="GO" id="GO:0015628">
    <property type="term" value="P:protein secretion by the type II secretion system"/>
    <property type="evidence" value="ECO:0007669"/>
    <property type="project" value="InterPro"/>
</dbReference>
<evidence type="ECO:0000256" key="2">
    <source>
        <dbReference type="ARBA" id="ARBA00007208"/>
    </source>
</evidence>
<evidence type="ECO:0000313" key="11">
    <source>
        <dbReference type="EMBL" id="RLV60775.1"/>
    </source>
</evidence>
<gene>
    <name evidence="11" type="ORF">D5018_04730</name>
</gene>
<comment type="similarity">
    <text evidence="2">Belongs to the GSP N family.</text>
</comment>
<evidence type="ECO:0000256" key="9">
    <source>
        <dbReference type="ARBA" id="ARBA00023136"/>
    </source>
</evidence>
<reference evidence="11 12" key="1">
    <citation type="submission" date="2018-09" db="EMBL/GenBank/DDBJ databases">
        <title>Phylogeny of the Shewanellaceae, and recommendation for two new genera, Pseudoshewanella and Parashewanella.</title>
        <authorList>
            <person name="Wang G."/>
        </authorList>
    </citation>
    <scope>NUCLEOTIDE SEQUENCE [LARGE SCALE GENOMIC DNA]</scope>
    <source>
        <strain evidence="11 12">C51</strain>
    </source>
</reference>
<dbReference type="AlphaFoldDB" id="A0A3L8PZM9"/>
<evidence type="ECO:0000256" key="6">
    <source>
        <dbReference type="ARBA" id="ARBA00022519"/>
    </source>
</evidence>
<dbReference type="Proteomes" id="UP000281474">
    <property type="component" value="Unassembled WGS sequence"/>
</dbReference>